<protein>
    <submittedName>
        <fullName evidence="2">Uncharacterized protein</fullName>
    </submittedName>
</protein>
<comment type="caution">
    <text evidence="2">The sequence shown here is derived from an EMBL/GenBank/DDBJ whole genome shotgun (WGS) entry which is preliminary data.</text>
</comment>
<evidence type="ECO:0000313" key="2">
    <source>
        <dbReference type="EMBL" id="GEU92230.1"/>
    </source>
</evidence>
<name>A0A6L2P1B9_TANCI</name>
<accession>A0A6L2P1B9</accession>
<proteinExistence type="predicted"/>
<reference evidence="2" key="1">
    <citation type="journal article" date="2019" name="Sci. Rep.">
        <title>Draft genome of Tanacetum cinerariifolium, the natural source of mosquito coil.</title>
        <authorList>
            <person name="Yamashiro T."/>
            <person name="Shiraishi A."/>
            <person name="Satake H."/>
            <person name="Nakayama K."/>
        </authorList>
    </citation>
    <scope>NUCLEOTIDE SEQUENCE</scope>
</reference>
<evidence type="ECO:0000256" key="1">
    <source>
        <dbReference type="SAM" id="MobiDB-lite"/>
    </source>
</evidence>
<dbReference type="EMBL" id="BKCJ010010580">
    <property type="protein sequence ID" value="GEU92230.1"/>
    <property type="molecule type" value="Genomic_DNA"/>
</dbReference>
<organism evidence="2">
    <name type="scientific">Tanacetum cinerariifolium</name>
    <name type="common">Dalmatian daisy</name>
    <name type="synonym">Chrysanthemum cinerariifolium</name>
    <dbReference type="NCBI Taxonomy" id="118510"/>
    <lineage>
        <taxon>Eukaryota</taxon>
        <taxon>Viridiplantae</taxon>
        <taxon>Streptophyta</taxon>
        <taxon>Embryophyta</taxon>
        <taxon>Tracheophyta</taxon>
        <taxon>Spermatophyta</taxon>
        <taxon>Magnoliopsida</taxon>
        <taxon>eudicotyledons</taxon>
        <taxon>Gunneridae</taxon>
        <taxon>Pentapetalae</taxon>
        <taxon>asterids</taxon>
        <taxon>campanulids</taxon>
        <taxon>Asterales</taxon>
        <taxon>Asteraceae</taxon>
        <taxon>Asteroideae</taxon>
        <taxon>Anthemideae</taxon>
        <taxon>Anthemidinae</taxon>
        <taxon>Tanacetum</taxon>
    </lineage>
</organism>
<dbReference type="AlphaFoldDB" id="A0A6L2P1B9"/>
<feature type="compositionally biased region" description="Acidic residues" evidence="1">
    <location>
        <begin position="87"/>
        <end position="118"/>
    </location>
</feature>
<gene>
    <name evidence="2" type="ORF">Tci_064208</name>
</gene>
<sequence length="281" mass="30428">MDPKQEPPSPDYVPGPEHPTLPNYVHGLEYPEYVAPSADEIPIEDQPLPADASPTTLSLGYVVDSDPSKEDPEEDPKEDLADYPADGGDDDEEEESFEDDDDEEDVEASKEDEDDEEEHLASADSAALPVIDHTCLRRVRKTVRLQPPMAASTEALITKFAFAPTPPSPPPSPLSPWSSPLSLIPSPPLPVISSLLPLPSPPTHTSPTYVEAQLGYRAAMIQLRATSPPLVPSPPLLLPSADRRSDIPETNMPFRKRLCLTALASRFKVGESSTAAAARQT</sequence>
<feature type="compositionally biased region" description="Pro residues" evidence="1">
    <location>
        <begin position="1"/>
        <end position="19"/>
    </location>
</feature>
<feature type="region of interest" description="Disordered" evidence="1">
    <location>
        <begin position="1"/>
        <end position="126"/>
    </location>
</feature>